<dbReference type="Gene3D" id="3.40.50.150">
    <property type="entry name" value="Vaccinia Virus protein VP39"/>
    <property type="match status" value="1"/>
</dbReference>
<organism evidence="2 3">
    <name type="scientific">Hortaea werneckii</name>
    <name type="common">Black yeast</name>
    <name type="synonym">Cladosporium werneckii</name>
    <dbReference type="NCBI Taxonomy" id="91943"/>
    <lineage>
        <taxon>Eukaryota</taxon>
        <taxon>Fungi</taxon>
        <taxon>Dikarya</taxon>
        <taxon>Ascomycota</taxon>
        <taxon>Pezizomycotina</taxon>
        <taxon>Dothideomycetes</taxon>
        <taxon>Dothideomycetidae</taxon>
        <taxon>Mycosphaerellales</taxon>
        <taxon>Teratosphaeriaceae</taxon>
        <taxon>Hortaea</taxon>
    </lineage>
</organism>
<dbReference type="InterPro" id="IPR029063">
    <property type="entry name" value="SAM-dependent_MTases_sf"/>
</dbReference>
<dbReference type="OrthoDB" id="2013972at2759"/>
<evidence type="ECO:0000313" key="2">
    <source>
        <dbReference type="EMBL" id="RMY65889.1"/>
    </source>
</evidence>
<evidence type="ECO:0000256" key="1">
    <source>
        <dbReference type="SAM" id="MobiDB-lite"/>
    </source>
</evidence>
<dbReference type="Proteomes" id="UP000269276">
    <property type="component" value="Unassembled WGS sequence"/>
</dbReference>
<dbReference type="AlphaFoldDB" id="A0A3M7DNC9"/>
<feature type="region of interest" description="Disordered" evidence="1">
    <location>
        <begin position="1"/>
        <end position="74"/>
    </location>
</feature>
<protein>
    <recommendedName>
        <fullName evidence="4">Methyltransferase domain-containing protein</fullName>
    </recommendedName>
</protein>
<evidence type="ECO:0008006" key="4">
    <source>
        <dbReference type="Google" id="ProtNLM"/>
    </source>
</evidence>
<dbReference type="CDD" id="cd02440">
    <property type="entry name" value="AdoMet_MTases"/>
    <property type="match status" value="1"/>
</dbReference>
<evidence type="ECO:0000313" key="3">
    <source>
        <dbReference type="Proteomes" id="UP000269276"/>
    </source>
</evidence>
<dbReference type="PANTHER" id="PTHR43591:SF106">
    <property type="entry name" value="S-ADENOSYL-L-METHIONINE-DEPENDENT METHYLTRANSFERASE"/>
    <property type="match status" value="1"/>
</dbReference>
<gene>
    <name evidence="2" type="ORF">D0863_08811</name>
</gene>
<proteinExistence type="predicted"/>
<dbReference type="SUPFAM" id="SSF53335">
    <property type="entry name" value="S-adenosyl-L-methionine-dependent methyltransferases"/>
    <property type="match status" value="1"/>
</dbReference>
<dbReference type="EMBL" id="QWIP01000334">
    <property type="protein sequence ID" value="RMY65889.1"/>
    <property type="molecule type" value="Genomic_DNA"/>
</dbReference>
<dbReference type="GO" id="GO:0008168">
    <property type="term" value="F:methyltransferase activity"/>
    <property type="evidence" value="ECO:0007669"/>
    <property type="project" value="TreeGrafter"/>
</dbReference>
<sequence>MTGERESSPAHASGQRGAPAAEHPKASSAHDPTTTVGSALGSSTAHTVASPTDADVHAEEDEDEGAAALPLKPHPLLTVPYKEIDDDRDSGFTGDDAYSDTTSISSSMIRGHIENGRKYNSLRDDYWGPSDDQQFETMDAGHLLYLLLNNDHPNMLFRAPVSKPDNVLDLGTGPGTWAIDVADKFPEANVYGVDLYPPPTAWVPPNCFLGVEDVLQDWTWRQNFDLIHLRLMLGAFTEEQWTDVYQKCYDNLKPGGWIEEVELDVRVMSDDDSLPPDSLLAGWGQTFLDCADRAGRSLATQTTMRSRIERAGFVNVHDHLFKCPIGAWPKNKTLKEAGRINFHHWSSGLDGWAMFLLTKFGAPKPWTADEVRVYVAKVRRELMNGRLHIWHYT</sequence>
<reference evidence="2 3" key="1">
    <citation type="journal article" date="2018" name="BMC Genomics">
        <title>Genomic evidence for intraspecific hybridization in a clonal and extremely halotolerant yeast.</title>
        <authorList>
            <person name="Gostincar C."/>
            <person name="Stajich J.E."/>
            <person name="Zupancic J."/>
            <person name="Zalar P."/>
            <person name="Gunde-Cimerman N."/>
        </authorList>
    </citation>
    <scope>NUCLEOTIDE SEQUENCE [LARGE SCALE GENOMIC DNA]</scope>
    <source>
        <strain evidence="2 3">EXF-2682</strain>
    </source>
</reference>
<dbReference type="Pfam" id="PF13489">
    <property type="entry name" value="Methyltransf_23"/>
    <property type="match status" value="1"/>
</dbReference>
<comment type="caution">
    <text evidence="2">The sequence shown here is derived from an EMBL/GenBank/DDBJ whole genome shotgun (WGS) entry which is preliminary data.</text>
</comment>
<accession>A0A3M7DNC9</accession>
<dbReference type="PANTHER" id="PTHR43591">
    <property type="entry name" value="METHYLTRANSFERASE"/>
    <property type="match status" value="1"/>
</dbReference>
<name>A0A3M7DNC9_HORWE</name>
<feature type="compositionally biased region" description="Polar residues" evidence="1">
    <location>
        <begin position="30"/>
        <end position="50"/>
    </location>
</feature>